<feature type="domain" description="BON" evidence="2">
    <location>
        <begin position="3"/>
        <end position="71"/>
    </location>
</feature>
<proteinExistence type="predicted"/>
<evidence type="ECO:0000259" key="2">
    <source>
        <dbReference type="PROSITE" id="PS50914"/>
    </source>
</evidence>
<reference evidence="3 4" key="1">
    <citation type="journal article" date="2013" name="Front. Microbiol.">
        <title>The genome of the endophytic bacterium H. frisingense GSF30(T) identifies diverse strategies in the Herbaspirillum genus to interact with plants.</title>
        <authorList>
            <person name="Straub D."/>
            <person name="Rothballer M."/>
            <person name="Hartmann A."/>
            <person name="Ludewig U."/>
        </authorList>
    </citation>
    <scope>NUCLEOTIDE SEQUENCE [LARGE SCALE GENOMIC DNA]</scope>
    <source>
        <strain evidence="3 4">GSF30</strain>
    </source>
</reference>
<protein>
    <submittedName>
        <fullName evidence="3">Tri-BON domain-containing protein</fullName>
    </submittedName>
</protein>
<comment type="caution">
    <text evidence="3">The sequence shown here is derived from an EMBL/GenBank/DDBJ whole genome shotgun (WGS) entry which is preliminary data.</text>
</comment>
<accession>A0AAI9N1I2</accession>
<gene>
    <name evidence="3" type="ORF">HFRIS_023257</name>
</gene>
<evidence type="ECO:0000313" key="4">
    <source>
        <dbReference type="Proteomes" id="UP000006772"/>
    </source>
</evidence>
<dbReference type="InterPro" id="IPR014004">
    <property type="entry name" value="Transpt-assoc_nodulatn_dom_bac"/>
</dbReference>
<organism evidence="3 4">
    <name type="scientific">Herbaspirillum frisingense GSF30</name>
    <dbReference type="NCBI Taxonomy" id="864073"/>
    <lineage>
        <taxon>Bacteria</taxon>
        <taxon>Pseudomonadati</taxon>
        <taxon>Pseudomonadota</taxon>
        <taxon>Betaproteobacteria</taxon>
        <taxon>Burkholderiales</taxon>
        <taxon>Oxalobacteraceae</taxon>
        <taxon>Herbaspirillum</taxon>
    </lineage>
</organism>
<dbReference type="SMART" id="SM00749">
    <property type="entry name" value="BON"/>
    <property type="match status" value="2"/>
</dbReference>
<dbReference type="InterPro" id="IPR051686">
    <property type="entry name" value="Lipoprotein_DolP"/>
</dbReference>
<dbReference type="InterPro" id="IPR007055">
    <property type="entry name" value="BON_dom"/>
</dbReference>
<sequence length="216" mass="23351">MKSDAQIQEAVYEELKWDPSVIATDIGVEVSTGIVTLFGHVGSHSEKVAAERAAQRVIGVKGVAIAIAVKLPLSSHREDADIARTASNVLSWSTYVPYDNLQVLVEHGWITLTGEVRWDFERRGAVSAVRDLMGVVGVISHIRIREAVSVASLKHEIEATLKRRAHDEAKAISVDVSGSEVVLTGSVHNLAERDLVTNAVWGTPGVCNVIDRLSVT</sequence>
<dbReference type="EMBL" id="AEEC02000055">
    <property type="protein sequence ID" value="EOA02302.1"/>
    <property type="molecule type" value="Genomic_DNA"/>
</dbReference>
<dbReference type="PROSITE" id="PS50914">
    <property type="entry name" value="BON"/>
    <property type="match status" value="3"/>
</dbReference>
<dbReference type="AlphaFoldDB" id="A0AAI9N1I2"/>
<keyword evidence="1" id="KW-0732">Signal</keyword>
<evidence type="ECO:0000313" key="3">
    <source>
        <dbReference type="EMBL" id="EOA02302.1"/>
    </source>
</evidence>
<dbReference type="Pfam" id="PF04972">
    <property type="entry name" value="BON"/>
    <property type="match status" value="3"/>
</dbReference>
<feature type="domain" description="BON" evidence="2">
    <location>
        <begin position="149"/>
        <end position="216"/>
    </location>
</feature>
<feature type="domain" description="BON" evidence="2">
    <location>
        <begin position="78"/>
        <end position="146"/>
    </location>
</feature>
<dbReference type="Gene3D" id="3.30.1340.30">
    <property type="match status" value="3"/>
</dbReference>
<evidence type="ECO:0000256" key="1">
    <source>
        <dbReference type="ARBA" id="ARBA00022729"/>
    </source>
</evidence>
<name>A0AAI9N1I2_9BURK</name>
<dbReference type="RefSeq" id="WP_006465453.1">
    <property type="nucleotide sequence ID" value="NZ_AEEC02000055.1"/>
</dbReference>
<dbReference type="Proteomes" id="UP000006772">
    <property type="component" value="Unassembled WGS sequence"/>
</dbReference>
<dbReference type="PANTHER" id="PTHR34606">
    <property type="entry name" value="BON DOMAIN-CONTAINING PROTEIN"/>
    <property type="match status" value="1"/>
</dbReference>
<dbReference type="PANTHER" id="PTHR34606:SF4">
    <property type="entry name" value="OUTER MEMBRANE LIPOPROTEIN DOLP"/>
    <property type="match status" value="1"/>
</dbReference>